<dbReference type="OrthoDB" id="340259at2759"/>
<proteinExistence type="predicted"/>
<gene>
    <name evidence="2" type="ORF">EB796_011520</name>
</gene>
<evidence type="ECO:0000313" key="3">
    <source>
        <dbReference type="Proteomes" id="UP000593567"/>
    </source>
</evidence>
<keyword evidence="3" id="KW-1185">Reference proteome</keyword>
<name>A0A7J7JW32_BUGNE</name>
<evidence type="ECO:0000313" key="2">
    <source>
        <dbReference type="EMBL" id="KAF6030167.1"/>
    </source>
</evidence>
<organism evidence="2 3">
    <name type="scientific">Bugula neritina</name>
    <name type="common">Brown bryozoan</name>
    <name type="synonym">Sertularia neritina</name>
    <dbReference type="NCBI Taxonomy" id="10212"/>
    <lineage>
        <taxon>Eukaryota</taxon>
        <taxon>Metazoa</taxon>
        <taxon>Spiralia</taxon>
        <taxon>Lophotrochozoa</taxon>
        <taxon>Bryozoa</taxon>
        <taxon>Gymnolaemata</taxon>
        <taxon>Cheilostomatida</taxon>
        <taxon>Flustrina</taxon>
        <taxon>Buguloidea</taxon>
        <taxon>Bugulidae</taxon>
        <taxon>Bugula</taxon>
    </lineage>
</organism>
<accession>A0A7J7JW32</accession>
<dbReference type="InterPro" id="IPR036322">
    <property type="entry name" value="WD40_repeat_dom_sf"/>
</dbReference>
<dbReference type="SMART" id="SM00320">
    <property type="entry name" value="WD40"/>
    <property type="match status" value="3"/>
</dbReference>
<dbReference type="AlphaFoldDB" id="A0A7J7JW32"/>
<dbReference type="InterPro" id="IPR001680">
    <property type="entry name" value="WD40_rpt"/>
</dbReference>
<keyword evidence="1" id="KW-0853">WD repeat</keyword>
<sequence length="338" mass="36359">MNSGESTSQLVPCTGVVSCVQCSPYEHCSSLLCYASHVSTDAGQTTHHIGIAQTHPKENSMLPDVRVVKEFEVESMVTCLALSPRTHVESLPYEVVICAGTIDGKVNIVVTDLRESNDFELGMPALGEHHKAVNGVSFDNETGELLATVGDDNKCNVWNTLTGEIHCKFPLNSAGVDVQFSPHDRSKLAVAEKSGIIRFYDMMSLTAFMSVETRSSAVMKSMNWSTEDSNRIDMLCGDDWLLFDIASSCFPVKTVSVSSLLDSNKCGKRLKVLPGDSTLAAVSAGSGSDVTIFKSDPSALQQRVSRFLGCGFSWLNSADSAPCLVSGGDNNLILTLSR</sequence>
<dbReference type="PANTHER" id="PTHR22806:SF0">
    <property type="entry name" value="NUCLEOPORIN NUP37"/>
    <property type="match status" value="1"/>
</dbReference>
<evidence type="ECO:0000256" key="1">
    <source>
        <dbReference type="PROSITE-ProRule" id="PRU00221"/>
    </source>
</evidence>
<dbReference type="Pfam" id="PF00400">
    <property type="entry name" value="WD40"/>
    <property type="match status" value="1"/>
</dbReference>
<dbReference type="GO" id="GO:0031080">
    <property type="term" value="C:nuclear pore outer ring"/>
    <property type="evidence" value="ECO:0007669"/>
    <property type="project" value="InterPro"/>
</dbReference>
<dbReference type="PROSITE" id="PS50082">
    <property type="entry name" value="WD_REPEATS_2"/>
    <property type="match status" value="1"/>
</dbReference>
<dbReference type="PANTHER" id="PTHR22806">
    <property type="entry name" value="NUCLEOPORIN NUP37 P37 -RELATED"/>
    <property type="match status" value="1"/>
</dbReference>
<reference evidence="2" key="1">
    <citation type="submission" date="2020-06" db="EMBL/GenBank/DDBJ databases">
        <title>Draft genome of Bugula neritina, a colonial animal packing powerful symbionts and potential medicines.</title>
        <authorList>
            <person name="Rayko M."/>
        </authorList>
    </citation>
    <scope>NUCLEOTIDE SEQUENCE [LARGE SCALE GENOMIC DNA]</scope>
    <source>
        <strain evidence="2">Kwan_BN1</strain>
    </source>
</reference>
<dbReference type="SUPFAM" id="SSF50978">
    <property type="entry name" value="WD40 repeat-like"/>
    <property type="match status" value="1"/>
</dbReference>
<comment type="caution">
    <text evidence="2">The sequence shown here is derived from an EMBL/GenBank/DDBJ whole genome shotgun (WGS) entry which is preliminary data.</text>
</comment>
<feature type="repeat" description="WD" evidence="1">
    <location>
        <begin position="126"/>
        <end position="159"/>
    </location>
</feature>
<dbReference type="EMBL" id="VXIV02001744">
    <property type="protein sequence ID" value="KAF6030167.1"/>
    <property type="molecule type" value="Genomic_DNA"/>
</dbReference>
<protein>
    <submittedName>
        <fullName evidence="2">NUP37</fullName>
    </submittedName>
</protein>
<dbReference type="InterPro" id="IPR015943">
    <property type="entry name" value="WD40/YVTN_repeat-like_dom_sf"/>
</dbReference>
<dbReference type="Gene3D" id="2.130.10.10">
    <property type="entry name" value="YVTN repeat-like/Quinoprotein amine dehydrogenase"/>
    <property type="match status" value="1"/>
</dbReference>
<dbReference type="Proteomes" id="UP000593567">
    <property type="component" value="Unassembled WGS sequence"/>
</dbReference>
<dbReference type="InterPro" id="IPR037626">
    <property type="entry name" value="NUP37"/>
</dbReference>